<reference evidence="2" key="1">
    <citation type="submission" date="2014-12" db="EMBL/GenBank/DDBJ databases">
        <title>Insight into the proteome of Arion vulgaris.</title>
        <authorList>
            <person name="Aradska J."/>
            <person name="Bulat T."/>
            <person name="Smidak R."/>
            <person name="Sarate P."/>
            <person name="Gangsoo J."/>
            <person name="Sialana F."/>
            <person name="Bilban M."/>
            <person name="Lubec G."/>
        </authorList>
    </citation>
    <scope>NUCLEOTIDE SEQUENCE</scope>
    <source>
        <tissue evidence="2">Skin</tissue>
    </source>
</reference>
<name>A0A0B7AMA6_9EUPU</name>
<accession>A0A0B7AMA6</accession>
<dbReference type="AlphaFoldDB" id="A0A0B7AMA6"/>
<dbReference type="EMBL" id="HACG01034187">
    <property type="protein sequence ID" value="CEK81052.1"/>
    <property type="molecule type" value="Transcribed_RNA"/>
</dbReference>
<evidence type="ECO:0000313" key="3">
    <source>
        <dbReference type="EMBL" id="CEK81051.1"/>
    </source>
</evidence>
<sequence>MVLYAKIDSTRKDGPLNGPIFKDHSLTPFTKTILSTVPYAKIDSISKGHALNYPMYTDCSVIPFTLNFTTISIQI</sequence>
<evidence type="ECO:0000313" key="4">
    <source>
        <dbReference type="EMBL" id="CEK81052.1"/>
    </source>
</evidence>
<evidence type="ECO:0000313" key="1">
    <source>
        <dbReference type="EMBL" id="CEK81049.1"/>
    </source>
</evidence>
<protein>
    <submittedName>
        <fullName evidence="2">Uncharacterized protein</fullName>
    </submittedName>
</protein>
<proteinExistence type="predicted"/>
<evidence type="ECO:0000313" key="2">
    <source>
        <dbReference type="EMBL" id="CEK81050.1"/>
    </source>
</evidence>
<dbReference type="EMBL" id="HACG01034186">
    <property type="protein sequence ID" value="CEK81051.1"/>
    <property type="molecule type" value="Transcribed_RNA"/>
</dbReference>
<organism evidence="2">
    <name type="scientific">Arion vulgaris</name>
    <dbReference type="NCBI Taxonomy" id="1028688"/>
    <lineage>
        <taxon>Eukaryota</taxon>
        <taxon>Metazoa</taxon>
        <taxon>Spiralia</taxon>
        <taxon>Lophotrochozoa</taxon>
        <taxon>Mollusca</taxon>
        <taxon>Gastropoda</taxon>
        <taxon>Heterobranchia</taxon>
        <taxon>Euthyneura</taxon>
        <taxon>Panpulmonata</taxon>
        <taxon>Eupulmonata</taxon>
        <taxon>Stylommatophora</taxon>
        <taxon>Helicina</taxon>
        <taxon>Arionoidea</taxon>
        <taxon>Arionidae</taxon>
        <taxon>Arion</taxon>
    </lineage>
</organism>
<dbReference type="EMBL" id="HACG01034185">
    <property type="protein sequence ID" value="CEK81050.1"/>
    <property type="molecule type" value="Transcribed_RNA"/>
</dbReference>
<gene>
    <name evidence="2" type="primary">ORF124050</name>
    <name evidence="1" type="synonym">ORF124046</name>
    <name evidence="3" type="synonym">ORF124052</name>
    <name evidence="4" type="synonym">ORF124056</name>
</gene>
<dbReference type="EMBL" id="HACG01034184">
    <property type="protein sequence ID" value="CEK81049.1"/>
    <property type="molecule type" value="Transcribed_RNA"/>
</dbReference>